<dbReference type="Proteomes" id="UP001238467">
    <property type="component" value="Unassembled WGS sequence"/>
</dbReference>
<gene>
    <name evidence="2" type="ORF">J2S76_004616</name>
</gene>
<feature type="domain" description="GmrSD restriction endonucleases N-terminal" evidence="1">
    <location>
        <begin position="9"/>
        <end position="253"/>
    </location>
</feature>
<keyword evidence="3" id="KW-1185">Reference proteome</keyword>
<dbReference type="InterPro" id="IPR004919">
    <property type="entry name" value="GmrSD_N"/>
</dbReference>
<proteinExistence type="predicted"/>
<sequence length="591" mass="66279">MYKPGGTIAEALSRIQTKSYVLPAIQREFVWKPEQIERLFDSLMQGYPFGTFLFWKVEVATSAKFKFYDFVLNYHQRDAAHCPELPTLHHQSVTAVLDGQQRLTALNIGLRGSMAIKQPNKWWNNPDAFPVRTLRLDLLSAPSPDEDGARYRFKFLDEGQVARDESAHWFKVPDILGMDDGPAMLTALMERGLQGDALQRAYAILDRLHRVVNSHNLINYYEEETQDLERVLNIFIRLNSGGTVLSYSDLLLSIAVAQWKQVDARAEIHKLVDELNRIGTGFALSQDFVLKAGLMLADIASVGFKVENFTTANMLALESNWLAIRSALVRTVELAASFGLNGQTLKADSSLLPIAYYLYKRGAPSNYVTHSQYADDRGAIRGWLVRSIVKASGIWGSGLDTLLTALREVIQSSDGSAFPVEQLRQAMSQRGKSLAFEPAEIEDLLHLEYGDKRTFPLLSLLFPFVDLRNQFHVDHVFPISRFTAAKLQRQGFSGAQSEVMGRQVDTLPNLQLLEGAINNEKRASLPAAWLAVHLPDPVSKQHYLTKHELGDMPADLEGFESFYSARRDRLRIKLNELLGSQPAASLSAVAQ</sequence>
<comment type="caution">
    <text evidence="2">The sequence shown here is derived from an EMBL/GenBank/DDBJ whole genome shotgun (WGS) entry which is preliminary data.</text>
</comment>
<dbReference type="PANTHER" id="PTHR37292:SF2">
    <property type="entry name" value="DUF262 DOMAIN-CONTAINING PROTEIN"/>
    <property type="match status" value="1"/>
</dbReference>
<evidence type="ECO:0000313" key="3">
    <source>
        <dbReference type="Proteomes" id="UP001238467"/>
    </source>
</evidence>
<dbReference type="PANTHER" id="PTHR37292">
    <property type="entry name" value="VNG6097C"/>
    <property type="match status" value="1"/>
</dbReference>
<reference evidence="2 3" key="1">
    <citation type="submission" date="2023-07" db="EMBL/GenBank/DDBJ databases">
        <title>Genomic Encyclopedia of Type Strains, Phase IV (KMG-IV): sequencing the most valuable type-strain genomes for metagenomic binning, comparative biology and taxonomic classification.</title>
        <authorList>
            <person name="Goeker M."/>
        </authorList>
    </citation>
    <scope>NUCLEOTIDE SEQUENCE [LARGE SCALE GENOMIC DNA]</scope>
    <source>
        <strain evidence="2 3">DSM 1277</strain>
    </source>
</reference>
<name>A0ABU0DP04_9HYPH</name>
<evidence type="ECO:0000259" key="1">
    <source>
        <dbReference type="Pfam" id="PF03235"/>
    </source>
</evidence>
<organism evidence="2 3">
    <name type="scientific">Ancylobacter vacuolatus</name>
    <dbReference type="NCBI Taxonomy" id="223389"/>
    <lineage>
        <taxon>Bacteria</taxon>
        <taxon>Pseudomonadati</taxon>
        <taxon>Pseudomonadota</taxon>
        <taxon>Alphaproteobacteria</taxon>
        <taxon>Hyphomicrobiales</taxon>
        <taxon>Xanthobacteraceae</taxon>
        <taxon>Ancylobacter</taxon>
    </lineage>
</organism>
<dbReference type="RefSeq" id="WP_307064454.1">
    <property type="nucleotide sequence ID" value="NZ_JAUSUH010000019.1"/>
</dbReference>
<accession>A0ABU0DP04</accession>
<dbReference type="Pfam" id="PF03235">
    <property type="entry name" value="GmrSD_N"/>
    <property type="match status" value="1"/>
</dbReference>
<dbReference type="EMBL" id="JAUSUH010000019">
    <property type="protein sequence ID" value="MDQ0350159.1"/>
    <property type="molecule type" value="Genomic_DNA"/>
</dbReference>
<protein>
    <recommendedName>
        <fullName evidence="1">GmrSD restriction endonucleases N-terminal domain-containing protein</fullName>
    </recommendedName>
</protein>
<evidence type="ECO:0000313" key="2">
    <source>
        <dbReference type="EMBL" id="MDQ0350159.1"/>
    </source>
</evidence>